<feature type="compositionally biased region" description="Basic and acidic residues" evidence="1">
    <location>
        <begin position="659"/>
        <end position="668"/>
    </location>
</feature>
<feature type="compositionally biased region" description="Acidic residues" evidence="1">
    <location>
        <begin position="1005"/>
        <end position="1029"/>
    </location>
</feature>
<feature type="compositionally biased region" description="Low complexity" evidence="1">
    <location>
        <begin position="113"/>
        <end position="126"/>
    </location>
</feature>
<name>A0A8K0XMJ0_9AGAR</name>
<dbReference type="Pfam" id="PF18759">
    <property type="entry name" value="Plavaka"/>
    <property type="match status" value="1"/>
</dbReference>
<feature type="compositionally biased region" description="Basic and acidic residues" evidence="1">
    <location>
        <begin position="589"/>
        <end position="598"/>
    </location>
</feature>
<organism evidence="2 3">
    <name type="scientific">Cristinia sonorae</name>
    <dbReference type="NCBI Taxonomy" id="1940300"/>
    <lineage>
        <taxon>Eukaryota</taxon>
        <taxon>Fungi</taxon>
        <taxon>Dikarya</taxon>
        <taxon>Basidiomycota</taxon>
        <taxon>Agaricomycotina</taxon>
        <taxon>Agaricomycetes</taxon>
        <taxon>Agaricomycetidae</taxon>
        <taxon>Agaricales</taxon>
        <taxon>Pleurotineae</taxon>
        <taxon>Stephanosporaceae</taxon>
        <taxon>Cristinia</taxon>
    </lineage>
</organism>
<dbReference type="Proteomes" id="UP000813824">
    <property type="component" value="Unassembled WGS sequence"/>
</dbReference>
<dbReference type="EMBL" id="JAEVFJ010000027">
    <property type="protein sequence ID" value="KAH8093841.1"/>
    <property type="molecule type" value="Genomic_DNA"/>
</dbReference>
<feature type="region of interest" description="Disordered" evidence="1">
    <location>
        <begin position="656"/>
        <end position="677"/>
    </location>
</feature>
<protein>
    <submittedName>
        <fullName evidence="2">Uncharacterized protein</fullName>
    </submittedName>
</protein>
<evidence type="ECO:0000313" key="2">
    <source>
        <dbReference type="EMBL" id="KAH8093841.1"/>
    </source>
</evidence>
<accession>A0A8K0XMJ0</accession>
<sequence length="1040" mass="118574">MDLQRCYAPAVNGLPPRRPIEEIIAPYPNLSSFLLARHHWLGGETKTLANRDSLLALLTSEVYRNEDIKGVDFEKLEKQLFEQAEDAVWGAVRDGWTQSSVPIGLPSNEKSTAASRRAASAAQQRQNRIPLSVPGFWHKNLCHEIRRVLSTDPAVARFVWDPHYLEYSPGPGQRSEKVHGELYNSPAFIQEDLHLQNSPPEEGCNLPRVILACMFASDATQVTQWGQKKVWPNYLYFGNQSKYERARPSMHAGHLVGYFPSLPDNLQDFIRETFGKAASAPYLTHCKRELFHGAWSIMLDDEFVEAYIHGIVITCSDGVRRRVYPRIFIYSADYPEKVLVATLRDKGTCPCVRCLVKFPEIPNMGTPEDMAIRSETARQDDTARQEMVETARKLIYEEGYVVNSKHVEDLLKATSAVPTKNAFSERIQQRADTRFNFHRILSPDHLHEWEIGNWKAIFLHLIRILEAVSPELVHEMNKRFRQVPVFGRGTIRKFSTSVSDMKRMAARDYEDILQCVIPCIEDLLPSPHNEAILDLLYVCNYWHALSKMRMHTDTSLQLFEHVTSVLGTQLRHFERITCLAFTTKETQKERATRIRAESRGVTSRASGALSSTDNVSDQSSDNRRSKKFHVKTIKHHSLGDYPSYIREHGTTDSYTTKISEQRHREPKAQHIRVSARNPQQQLIKVETIQNRLRQMQQELERDHGVVVPTNLPATKRVKRRTDAPRIQAEEHHHIAENDHTPLYLREWQTEHSNDPAITNFARQLEAHICERLNLPIGPVVFKHERILRHATFHINFTTYDLQRDQDMVHLSTDRLTVMVSTSPEESDSPRCPWMYAKVLGIFHAEVIPPGESEWQRIEFLWVRWMQRDTSSPSGVAARRLERLSYMDICDEDSLGFVDPAAVIRACHLIPVFHLHRADPPDEQSIAFDAGGDWNFYNVMRFADQDINARYLGLGVGHIGPTKAQVAETITEFGPGPVIPDLEDTPSDVAASSRVADGAGEHAAEETSDSESDDDGQDPDVDGDDNDSLDGNDAFYNDLDL</sequence>
<feature type="region of interest" description="Disordered" evidence="1">
    <location>
        <begin position="101"/>
        <end position="126"/>
    </location>
</feature>
<dbReference type="OrthoDB" id="2687259at2759"/>
<dbReference type="AlphaFoldDB" id="A0A8K0XMJ0"/>
<gene>
    <name evidence="2" type="ORF">BXZ70DRAFT_897117</name>
</gene>
<evidence type="ECO:0000313" key="3">
    <source>
        <dbReference type="Proteomes" id="UP000813824"/>
    </source>
</evidence>
<feature type="region of interest" description="Disordered" evidence="1">
    <location>
        <begin position="974"/>
        <end position="1040"/>
    </location>
</feature>
<dbReference type="InterPro" id="IPR041078">
    <property type="entry name" value="Plavaka"/>
</dbReference>
<keyword evidence="3" id="KW-1185">Reference proteome</keyword>
<comment type="caution">
    <text evidence="2">The sequence shown here is derived from an EMBL/GenBank/DDBJ whole genome shotgun (WGS) entry which is preliminary data.</text>
</comment>
<evidence type="ECO:0000256" key="1">
    <source>
        <dbReference type="SAM" id="MobiDB-lite"/>
    </source>
</evidence>
<feature type="region of interest" description="Disordered" evidence="1">
    <location>
        <begin position="589"/>
        <end position="630"/>
    </location>
</feature>
<reference evidence="2" key="1">
    <citation type="journal article" date="2021" name="New Phytol.">
        <title>Evolutionary innovations through gain and loss of genes in the ectomycorrhizal Boletales.</title>
        <authorList>
            <person name="Wu G."/>
            <person name="Miyauchi S."/>
            <person name="Morin E."/>
            <person name="Kuo A."/>
            <person name="Drula E."/>
            <person name="Varga T."/>
            <person name="Kohler A."/>
            <person name="Feng B."/>
            <person name="Cao Y."/>
            <person name="Lipzen A."/>
            <person name="Daum C."/>
            <person name="Hundley H."/>
            <person name="Pangilinan J."/>
            <person name="Johnson J."/>
            <person name="Barry K."/>
            <person name="LaButti K."/>
            <person name="Ng V."/>
            <person name="Ahrendt S."/>
            <person name="Min B."/>
            <person name="Choi I.G."/>
            <person name="Park H."/>
            <person name="Plett J.M."/>
            <person name="Magnuson J."/>
            <person name="Spatafora J.W."/>
            <person name="Nagy L.G."/>
            <person name="Henrissat B."/>
            <person name="Grigoriev I.V."/>
            <person name="Yang Z.L."/>
            <person name="Xu J."/>
            <person name="Martin F.M."/>
        </authorList>
    </citation>
    <scope>NUCLEOTIDE SEQUENCE</scope>
    <source>
        <strain evidence="2">KKN 215</strain>
    </source>
</reference>
<proteinExistence type="predicted"/>
<feature type="compositionally biased region" description="Polar residues" evidence="1">
    <location>
        <begin position="600"/>
        <end position="619"/>
    </location>
</feature>